<evidence type="ECO:0000313" key="2">
    <source>
        <dbReference type="Proteomes" id="UP000504724"/>
    </source>
</evidence>
<accession>A0A7D4NKK0</accession>
<evidence type="ECO:0000313" key="1">
    <source>
        <dbReference type="EMBL" id="QKI89289.1"/>
    </source>
</evidence>
<name>A0A7D4NKK0_9GAMM</name>
<dbReference type="RefSeq" id="WP_173285187.1">
    <property type="nucleotide sequence ID" value="NZ_CP054020.1"/>
</dbReference>
<dbReference type="AlphaFoldDB" id="A0A7D4NKK0"/>
<sequence length="250" mass="28655">MFWQSANAHPVSQSNYTWIGEKIYQNECAGKPENLLFWSEKEAFPSLGIGHFIWLPKGVDAPFEQTFPEFLRFVQRVSPQTKLPVGDAEFSAAPWKSREIFYALKELGKLADWQAFLRDSFPLQAAFIVQRFQSSLPKLLAQVPPEQRDEIQAKVDALLVSNKGVFALVDYSNFKGLGVNSKERYQGKGWGLLQVLLAMKLPEYRNEKTVLNAFIRAAKQTLRQRTQLAPNPKLESTWLPGWFKRLDAYL</sequence>
<gene>
    <name evidence="1" type="ORF">HQN79_06775</name>
</gene>
<reference evidence="1 2" key="1">
    <citation type="submission" date="2020-05" db="EMBL/GenBank/DDBJ databases">
        <title>Thiomicrorhabdus sediminis sp.nov. and Thiomicrorhabdus xiamenensis sp.nov., novel sulfur-oxidizing bacteria isolated from coastal sediment.</title>
        <authorList>
            <person name="Liu X."/>
        </authorList>
    </citation>
    <scope>NUCLEOTIDE SEQUENCE [LARGE SCALE GENOMIC DNA]</scope>
    <source>
        <strain evidence="1 2">G2</strain>
    </source>
</reference>
<dbReference type="EMBL" id="CP054020">
    <property type="protein sequence ID" value="QKI89289.1"/>
    <property type="molecule type" value="Genomic_DNA"/>
</dbReference>
<proteinExistence type="predicted"/>
<organism evidence="1 2">
    <name type="scientific">Thiomicrorhabdus xiamenensis</name>
    <dbReference type="NCBI Taxonomy" id="2739063"/>
    <lineage>
        <taxon>Bacteria</taxon>
        <taxon>Pseudomonadati</taxon>
        <taxon>Pseudomonadota</taxon>
        <taxon>Gammaproteobacteria</taxon>
        <taxon>Thiotrichales</taxon>
        <taxon>Piscirickettsiaceae</taxon>
        <taxon>Thiomicrorhabdus</taxon>
    </lineage>
</organism>
<dbReference type="KEGG" id="txa:HQN79_06775"/>
<keyword evidence="2" id="KW-1185">Reference proteome</keyword>
<protein>
    <submittedName>
        <fullName evidence="1">Uncharacterized protein</fullName>
    </submittedName>
</protein>
<dbReference type="Proteomes" id="UP000504724">
    <property type="component" value="Chromosome"/>
</dbReference>